<dbReference type="AlphaFoldDB" id="A0A537JMQ5"/>
<keyword evidence="15 19" id="KW-0472">Membrane</keyword>
<dbReference type="EC" id="2.7.7.41" evidence="6 18"/>
<evidence type="ECO:0000256" key="18">
    <source>
        <dbReference type="RuleBase" id="RU003938"/>
    </source>
</evidence>
<evidence type="ECO:0000256" key="12">
    <source>
        <dbReference type="ARBA" id="ARBA00022695"/>
    </source>
</evidence>
<feature type="transmembrane region" description="Helical" evidence="19">
    <location>
        <begin position="43"/>
        <end position="70"/>
    </location>
</feature>
<organism evidence="20 21">
    <name type="scientific">Candidatus Segetimicrobium genomatis</name>
    <dbReference type="NCBI Taxonomy" id="2569760"/>
    <lineage>
        <taxon>Bacteria</taxon>
        <taxon>Bacillati</taxon>
        <taxon>Candidatus Sysuimicrobiota</taxon>
        <taxon>Candidatus Sysuimicrobiia</taxon>
        <taxon>Candidatus Sysuimicrobiales</taxon>
        <taxon>Candidatus Segetimicrobiaceae</taxon>
        <taxon>Candidatus Segetimicrobium</taxon>
    </lineage>
</organism>
<evidence type="ECO:0000256" key="9">
    <source>
        <dbReference type="ARBA" id="ARBA00022516"/>
    </source>
</evidence>
<evidence type="ECO:0000256" key="6">
    <source>
        <dbReference type="ARBA" id="ARBA00012487"/>
    </source>
</evidence>
<evidence type="ECO:0000313" key="20">
    <source>
        <dbReference type="EMBL" id="TMI84841.1"/>
    </source>
</evidence>
<keyword evidence="14" id="KW-0443">Lipid metabolism</keyword>
<dbReference type="PANTHER" id="PTHR46382">
    <property type="entry name" value="PHOSPHATIDATE CYTIDYLYLTRANSFERASE"/>
    <property type="match status" value="1"/>
</dbReference>
<reference evidence="20 21" key="1">
    <citation type="journal article" date="2019" name="Nat. Microbiol.">
        <title>Mediterranean grassland soil C-N compound turnover is dependent on rainfall and depth, and is mediated by genomically divergent microorganisms.</title>
        <authorList>
            <person name="Diamond S."/>
            <person name="Andeer P.F."/>
            <person name="Li Z."/>
            <person name="Crits-Christoph A."/>
            <person name="Burstein D."/>
            <person name="Anantharaman K."/>
            <person name="Lane K.R."/>
            <person name="Thomas B.C."/>
            <person name="Pan C."/>
            <person name="Northen T.R."/>
            <person name="Banfield J.F."/>
        </authorList>
    </citation>
    <scope>NUCLEOTIDE SEQUENCE [LARGE SCALE GENOMIC DNA]</scope>
    <source>
        <strain evidence="20">NP_6</strain>
    </source>
</reference>
<keyword evidence="9" id="KW-0444">Lipid biosynthesis</keyword>
<evidence type="ECO:0000256" key="15">
    <source>
        <dbReference type="ARBA" id="ARBA00023136"/>
    </source>
</evidence>
<comment type="catalytic activity">
    <reaction evidence="1 18">
        <text>a 1,2-diacyl-sn-glycero-3-phosphate + CTP + H(+) = a CDP-1,2-diacyl-sn-glycerol + diphosphate</text>
        <dbReference type="Rhea" id="RHEA:16229"/>
        <dbReference type="ChEBI" id="CHEBI:15378"/>
        <dbReference type="ChEBI" id="CHEBI:33019"/>
        <dbReference type="ChEBI" id="CHEBI:37563"/>
        <dbReference type="ChEBI" id="CHEBI:58332"/>
        <dbReference type="ChEBI" id="CHEBI:58608"/>
        <dbReference type="EC" id="2.7.7.41"/>
    </reaction>
</comment>
<keyword evidence="12 18" id="KW-0548">Nucleotidyltransferase</keyword>
<evidence type="ECO:0000256" key="11">
    <source>
        <dbReference type="ARBA" id="ARBA00022692"/>
    </source>
</evidence>
<dbReference type="InterPro" id="IPR000374">
    <property type="entry name" value="PC_trans"/>
</dbReference>
<comment type="pathway">
    <text evidence="3 18">Phospholipid metabolism; CDP-diacylglycerol biosynthesis; CDP-diacylglycerol from sn-glycerol 3-phosphate: step 3/3.</text>
</comment>
<keyword evidence="8" id="KW-1003">Cell membrane</keyword>
<dbReference type="PROSITE" id="PS01315">
    <property type="entry name" value="CDS"/>
    <property type="match status" value="1"/>
</dbReference>
<comment type="pathway">
    <text evidence="4">Lipid metabolism.</text>
</comment>
<evidence type="ECO:0000256" key="16">
    <source>
        <dbReference type="ARBA" id="ARBA00023209"/>
    </source>
</evidence>
<evidence type="ECO:0000256" key="10">
    <source>
        <dbReference type="ARBA" id="ARBA00022679"/>
    </source>
</evidence>
<name>A0A537JMQ5_9BACT</name>
<proteinExistence type="inferred from homology"/>
<dbReference type="PANTHER" id="PTHR46382:SF1">
    <property type="entry name" value="PHOSPHATIDATE CYTIDYLYLTRANSFERASE"/>
    <property type="match status" value="1"/>
</dbReference>
<comment type="similarity">
    <text evidence="5 18">Belongs to the CDS family.</text>
</comment>
<keyword evidence="11 18" id="KW-0812">Transmembrane</keyword>
<evidence type="ECO:0000256" key="8">
    <source>
        <dbReference type="ARBA" id="ARBA00022475"/>
    </source>
</evidence>
<dbReference type="GO" id="GO:0016024">
    <property type="term" value="P:CDP-diacylglycerol biosynthetic process"/>
    <property type="evidence" value="ECO:0007669"/>
    <property type="project" value="UniProtKB-UniPathway"/>
</dbReference>
<evidence type="ECO:0000256" key="7">
    <source>
        <dbReference type="ARBA" id="ARBA00019373"/>
    </source>
</evidence>
<feature type="transmembrane region" description="Helical" evidence="19">
    <location>
        <begin position="206"/>
        <end position="225"/>
    </location>
</feature>
<comment type="caution">
    <text evidence="20">The sequence shown here is derived from an EMBL/GenBank/DDBJ whole genome shotgun (WGS) entry which is preliminary data.</text>
</comment>
<evidence type="ECO:0000256" key="17">
    <source>
        <dbReference type="ARBA" id="ARBA00023264"/>
    </source>
</evidence>
<sequence>MDSLFQATGLSEHSGAPRDHPAPGGGSHGLATRLATAAIGMPLTLLAVILGTPWLLVGTAALIVIGLNELYRMTERAGYRPVRAAGMIAGVLFAVAAAWPQTWESLILPGLLVSTVAAQLPRGRPERVLANTGLTVLGALYVGYLFSYILRLRALAIGPEHTGGPAPALLVILVVWAADSAAYFVGLAAGRHKLLPLVSPNKSLEGAAGGVLAGVAAGVLCGVVFRMPLSMTATVGGLCAGASIFGDLWESAIKREVGVKDAGRILPGHGGILDRFDGLLFAMVVGYVTMLWWPNA</sequence>
<keyword evidence="10 18" id="KW-0808">Transferase</keyword>
<accession>A0A537JMQ5</accession>
<evidence type="ECO:0000256" key="19">
    <source>
        <dbReference type="SAM" id="Phobius"/>
    </source>
</evidence>
<evidence type="ECO:0000256" key="1">
    <source>
        <dbReference type="ARBA" id="ARBA00001698"/>
    </source>
</evidence>
<dbReference type="GO" id="GO:0005886">
    <property type="term" value="C:plasma membrane"/>
    <property type="evidence" value="ECO:0007669"/>
    <property type="project" value="UniProtKB-SubCell"/>
</dbReference>
<feature type="transmembrane region" description="Helical" evidence="19">
    <location>
        <begin position="166"/>
        <end position="185"/>
    </location>
</feature>
<keyword evidence="13 19" id="KW-1133">Transmembrane helix</keyword>
<dbReference type="Pfam" id="PF01148">
    <property type="entry name" value="CTP_transf_1"/>
    <property type="match status" value="1"/>
</dbReference>
<dbReference type="GO" id="GO:0004605">
    <property type="term" value="F:phosphatidate cytidylyltransferase activity"/>
    <property type="evidence" value="ECO:0007669"/>
    <property type="project" value="UniProtKB-EC"/>
</dbReference>
<dbReference type="UniPathway" id="UPA00557">
    <property type="reaction ID" value="UER00614"/>
</dbReference>
<evidence type="ECO:0000313" key="21">
    <source>
        <dbReference type="Proteomes" id="UP000318093"/>
    </source>
</evidence>
<evidence type="ECO:0000256" key="4">
    <source>
        <dbReference type="ARBA" id="ARBA00005189"/>
    </source>
</evidence>
<feature type="transmembrane region" description="Helical" evidence="19">
    <location>
        <begin position="82"/>
        <end position="99"/>
    </location>
</feature>
<protein>
    <recommendedName>
        <fullName evidence="7 18">Phosphatidate cytidylyltransferase</fullName>
        <ecNumber evidence="6 18">2.7.7.41</ecNumber>
    </recommendedName>
</protein>
<dbReference type="Proteomes" id="UP000318093">
    <property type="component" value="Unassembled WGS sequence"/>
</dbReference>
<evidence type="ECO:0000256" key="5">
    <source>
        <dbReference type="ARBA" id="ARBA00010185"/>
    </source>
</evidence>
<keyword evidence="17" id="KW-1208">Phospholipid metabolism</keyword>
<gene>
    <name evidence="20" type="ORF">E6H03_01225</name>
</gene>
<evidence type="ECO:0000256" key="3">
    <source>
        <dbReference type="ARBA" id="ARBA00005119"/>
    </source>
</evidence>
<evidence type="ECO:0000256" key="2">
    <source>
        <dbReference type="ARBA" id="ARBA00004651"/>
    </source>
</evidence>
<dbReference type="EMBL" id="VBAN01000043">
    <property type="protein sequence ID" value="TMI84841.1"/>
    <property type="molecule type" value="Genomic_DNA"/>
</dbReference>
<keyword evidence="16" id="KW-0594">Phospholipid biosynthesis</keyword>
<evidence type="ECO:0000256" key="14">
    <source>
        <dbReference type="ARBA" id="ARBA00023098"/>
    </source>
</evidence>
<comment type="subcellular location">
    <subcellularLocation>
        <location evidence="2">Cell membrane</location>
        <topology evidence="2">Multi-pass membrane protein</topology>
    </subcellularLocation>
</comment>
<evidence type="ECO:0000256" key="13">
    <source>
        <dbReference type="ARBA" id="ARBA00022989"/>
    </source>
</evidence>
<feature type="transmembrane region" description="Helical" evidence="19">
    <location>
        <begin position="128"/>
        <end position="146"/>
    </location>
</feature>